<dbReference type="RefSeq" id="WP_237486704.1">
    <property type="nucleotide sequence ID" value="NZ_CAKLCM010000003.1"/>
</dbReference>
<gene>
    <name evidence="1" type="ORF">VHP8226_03888</name>
</gene>
<dbReference type="EMBL" id="CAKLCM010000003">
    <property type="protein sequence ID" value="CAH0530187.1"/>
    <property type="molecule type" value="Genomic_DNA"/>
</dbReference>
<sequence>MKKLVIVLGVICLLLGGAGAAYYFGVFDKGSSDSDVMTEPPESSLESEIAPATNSQVTESKIELPVVPKVDAYYVNQTTTSIKIRPDDQAPEEGIAYYGEKLTPQEIQGDWIRIAPIYQLEPGSEEISQWVKVSDLSVAQVPLEGDKWAEVLEQYLNQSDDYLLYSDEFLKVSTQLLKQGECRLADFEQVGGWIKSINHPQDVYFTYCGGIDARHKKYFNVATQKIF</sequence>
<name>A0ABN8DPM5_9VIBR</name>
<evidence type="ECO:0008006" key="3">
    <source>
        <dbReference type="Google" id="ProtNLM"/>
    </source>
</evidence>
<organism evidence="1 2">
    <name type="scientific">Vibrio hippocampi</name>
    <dbReference type="NCBI Taxonomy" id="654686"/>
    <lineage>
        <taxon>Bacteria</taxon>
        <taxon>Pseudomonadati</taxon>
        <taxon>Pseudomonadota</taxon>
        <taxon>Gammaproteobacteria</taxon>
        <taxon>Vibrionales</taxon>
        <taxon>Vibrionaceae</taxon>
        <taxon>Vibrio</taxon>
    </lineage>
</organism>
<accession>A0ABN8DPM5</accession>
<protein>
    <recommendedName>
        <fullName evidence="3">SH3 domain-containing protein</fullName>
    </recommendedName>
</protein>
<proteinExistence type="predicted"/>
<evidence type="ECO:0000313" key="1">
    <source>
        <dbReference type="EMBL" id="CAH0530187.1"/>
    </source>
</evidence>
<reference evidence="1" key="1">
    <citation type="submission" date="2021-12" db="EMBL/GenBank/DDBJ databases">
        <authorList>
            <person name="Rodrigo-Torres L."/>
            <person name="Arahal R. D."/>
            <person name="Lucena T."/>
        </authorList>
    </citation>
    <scope>NUCLEOTIDE SEQUENCE</scope>
    <source>
        <strain evidence="1">CECT 8226</strain>
    </source>
</reference>
<comment type="caution">
    <text evidence="1">The sequence shown here is derived from an EMBL/GenBank/DDBJ whole genome shotgun (WGS) entry which is preliminary data.</text>
</comment>
<dbReference type="Proteomes" id="UP000838160">
    <property type="component" value="Unassembled WGS sequence"/>
</dbReference>
<evidence type="ECO:0000313" key="2">
    <source>
        <dbReference type="Proteomes" id="UP000838160"/>
    </source>
</evidence>
<keyword evidence="2" id="KW-1185">Reference proteome</keyword>